<dbReference type="GO" id="GO:0008270">
    <property type="term" value="F:zinc ion binding"/>
    <property type="evidence" value="ECO:0007669"/>
    <property type="project" value="InterPro"/>
</dbReference>
<dbReference type="OrthoDB" id="406838at2759"/>
<dbReference type="GO" id="GO:0005615">
    <property type="term" value="C:extracellular space"/>
    <property type="evidence" value="ECO:0007669"/>
    <property type="project" value="TreeGrafter"/>
</dbReference>
<feature type="modified residue" description="Phosphotyrosine; by PKDCC" evidence="10">
    <location>
        <position position="241"/>
    </location>
</feature>
<feature type="binding site" evidence="9">
    <location>
        <position position="113"/>
    </location>
    <ligand>
        <name>Zn(2+)</name>
        <dbReference type="ChEBI" id="CHEBI:29105"/>
        <label>2</label>
        <note>catalytic</note>
    </ligand>
</feature>
<name>A0A8S1ECJ1_9PELO</name>
<dbReference type="Gene3D" id="3.40.390.10">
    <property type="entry name" value="Collagenase (Catalytic Domain)"/>
    <property type="match status" value="1"/>
</dbReference>
<keyword evidence="6" id="KW-0482">Metalloprotease</keyword>
<sequence>MSLSQQRAVFSKAFATWEEHTQLRFVRLDNSMKDANIDIIFASKNHDDGEPFDGNGNILAHAFFPRYGGDIHFDEDEYWSADKSKGVDLYAVAVHEIGHALGLKHSSNYLAIMAPFYKQYTGAKLHLHFDDILAIKQLYGKNDIGKKFEVNEKQWRKEICENPYLDAITRLKNGTILAFRKNVVFEMLPSGKVQNPKIILELFPFEGPIDAATTDKNGNIYVFKGNEYWVLNRHGNSVPNYPKKIRDGLNSLPDTLGAALYRNDGKPFFFKKGFFWRFSRDDIRHFWPRRIRSAFTKVDYPRELDAAFRFDKKSSFVFWRDKYWAVGSETMEVFKGYPRSLSRDWFDCTY</sequence>
<feature type="binding site" evidence="9">
    <location>
        <position position="168"/>
    </location>
    <ligand>
        <name>Ca(2+)</name>
        <dbReference type="ChEBI" id="CHEBI:29108"/>
        <label>5</label>
    </ligand>
</feature>
<keyword evidence="2" id="KW-0645">Protease</keyword>
<feature type="domain" description="Peptidase metallopeptidase" evidence="12">
    <location>
        <begin position="2"/>
        <end position="141"/>
    </location>
</feature>
<keyword evidence="4" id="KW-0378">Hydrolase</keyword>
<dbReference type="InterPro" id="IPR024079">
    <property type="entry name" value="MetalloPept_cat_dom_sf"/>
</dbReference>
<gene>
    <name evidence="13" type="ORF">CBOVIS_LOCUS2764</name>
</gene>
<dbReference type="GO" id="GO:0006508">
    <property type="term" value="P:proteolysis"/>
    <property type="evidence" value="ECO:0007669"/>
    <property type="project" value="UniProtKB-KW"/>
</dbReference>
<dbReference type="InterPro" id="IPR018487">
    <property type="entry name" value="Hemopexin-like_repeat"/>
</dbReference>
<dbReference type="GO" id="GO:0030574">
    <property type="term" value="P:collagen catabolic process"/>
    <property type="evidence" value="ECO:0007669"/>
    <property type="project" value="TreeGrafter"/>
</dbReference>
<dbReference type="CDD" id="cd04278">
    <property type="entry name" value="ZnMc_MMP"/>
    <property type="match status" value="1"/>
</dbReference>
<dbReference type="InterPro" id="IPR021190">
    <property type="entry name" value="Pept_M10A"/>
</dbReference>
<evidence type="ECO:0000256" key="3">
    <source>
        <dbReference type="ARBA" id="ARBA00022723"/>
    </source>
</evidence>
<dbReference type="InterPro" id="IPR001818">
    <property type="entry name" value="Pept_M10_metallopeptidase"/>
</dbReference>
<evidence type="ECO:0000256" key="1">
    <source>
        <dbReference type="ARBA" id="ARBA00010370"/>
    </source>
</evidence>
<dbReference type="AlphaFoldDB" id="A0A8S1ECJ1"/>
<proteinExistence type="inferred from homology"/>
<protein>
    <recommendedName>
        <fullName evidence="12">Peptidase metallopeptidase domain-containing protein</fullName>
    </recommendedName>
</protein>
<evidence type="ECO:0000259" key="12">
    <source>
        <dbReference type="SMART" id="SM00235"/>
    </source>
</evidence>
<reference evidence="13 14" key="1">
    <citation type="submission" date="2020-04" db="EMBL/GenBank/DDBJ databases">
        <authorList>
            <person name="Laetsch R D."/>
            <person name="Stevens L."/>
            <person name="Kumar S."/>
            <person name="Blaxter L. M."/>
        </authorList>
    </citation>
    <scope>NUCLEOTIDE SEQUENCE [LARGE SCALE GENOMIC DNA]</scope>
</reference>
<feature type="binding site" evidence="9">
    <location>
        <position position="77"/>
    </location>
    <ligand>
        <name>Ca(2+)</name>
        <dbReference type="ChEBI" id="CHEBI:29108"/>
        <label>1</label>
    </ligand>
</feature>
<dbReference type="InterPro" id="IPR006026">
    <property type="entry name" value="Peptidase_Metallo"/>
</dbReference>
<evidence type="ECO:0000313" key="13">
    <source>
        <dbReference type="EMBL" id="CAB3399678.1"/>
    </source>
</evidence>
<feature type="binding site" evidence="8">
    <location>
        <position position="99"/>
    </location>
    <ligand>
        <name>Zn(2+)</name>
        <dbReference type="ChEBI" id="CHEBI:29105"/>
        <label>2</label>
        <note>catalytic</note>
    </ligand>
</feature>
<evidence type="ECO:0000256" key="9">
    <source>
        <dbReference type="PIRSR" id="PIRSR621190-2"/>
    </source>
</evidence>
<dbReference type="PANTHER" id="PTHR10201:SF309">
    <property type="entry name" value="PEPTIDASE METALLOPEPTIDASE DOMAIN-CONTAINING PROTEIN"/>
    <property type="match status" value="1"/>
</dbReference>
<keyword evidence="14" id="KW-1185">Reference proteome</keyword>
<dbReference type="PRINTS" id="PR00138">
    <property type="entry name" value="MATRIXIN"/>
</dbReference>
<feature type="binding site" evidence="8">
    <location>
        <position position="95"/>
    </location>
    <ligand>
        <name>Zn(2+)</name>
        <dbReference type="ChEBI" id="CHEBI:29105"/>
        <label>2</label>
        <note>catalytic</note>
    </ligand>
</feature>
<feature type="binding site" evidence="9">
    <location>
        <position position="166"/>
    </location>
    <ligand>
        <name>Ca(2+)</name>
        <dbReference type="ChEBI" id="CHEBI:29108"/>
        <label>4</label>
    </ligand>
</feature>
<accession>A0A8S1ECJ1</accession>
<feature type="binding site" evidence="9">
    <location>
        <position position="72"/>
    </location>
    <ligand>
        <name>Zn(2+)</name>
        <dbReference type="ChEBI" id="CHEBI:29105"/>
        <label>1</label>
    </ligand>
</feature>
<feature type="binding site" evidence="9">
    <location>
        <position position="54"/>
    </location>
    <ligand>
        <name>Ca(2+)</name>
        <dbReference type="ChEBI" id="CHEBI:29108"/>
        <label>3</label>
    </ligand>
</feature>
<dbReference type="PROSITE" id="PS51642">
    <property type="entry name" value="HEMOPEXIN_2"/>
    <property type="match status" value="3"/>
</dbReference>
<feature type="binding site" evidence="9">
    <location>
        <position position="48"/>
    </location>
    <ligand>
        <name>Zn(2+)</name>
        <dbReference type="ChEBI" id="CHEBI:29105"/>
        <label>1</label>
    </ligand>
</feature>
<dbReference type="GO" id="GO:0030198">
    <property type="term" value="P:extracellular matrix organization"/>
    <property type="evidence" value="ECO:0007669"/>
    <property type="project" value="TreeGrafter"/>
</dbReference>
<dbReference type="Gene3D" id="2.110.10.10">
    <property type="entry name" value="Hemopexin-like domain"/>
    <property type="match status" value="1"/>
</dbReference>
<dbReference type="SMART" id="SM00120">
    <property type="entry name" value="HX"/>
    <property type="match status" value="4"/>
</dbReference>
<keyword evidence="9" id="KW-0106">Calcium</keyword>
<dbReference type="SMART" id="SM00235">
    <property type="entry name" value="ZnMc"/>
    <property type="match status" value="1"/>
</dbReference>
<evidence type="ECO:0000256" key="11">
    <source>
        <dbReference type="PROSITE-ProRule" id="PRU01011"/>
    </source>
</evidence>
<feature type="binding site" evidence="9">
    <location>
        <position position="305"/>
    </location>
    <ligand>
        <name>Ca(2+)</name>
        <dbReference type="ChEBI" id="CHEBI:29108"/>
        <label>4</label>
    </ligand>
</feature>
<evidence type="ECO:0000256" key="4">
    <source>
        <dbReference type="ARBA" id="ARBA00022801"/>
    </source>
</evidence>
<dbReference type="Proteomes" id="UP000494206">
    <property type="component" value="Unassembled WGS sequence"/>
</dbReference>
<feature type="repeat" description="Hemopexin" evidence="11">
    <location>
        <begin position="301"/>
        <end position="348"/>
    </location>
</feature>
<dbReference type="GO" id="GO:0031012">
    <property type="term" value="C:extracellular matrix"/>
    <property type="evidence" value="ECO:0007669"/>
    <property type="project" value="InterPro"/>
</dbReference>
<evidence type="ECO:0000313" key="14">
    <source>
        <dbReference type="Proteomes" id="UP000494206"/>
    </source>
</evidence>
<keyword evidence="5 8" id="KW-0862">Zinc</keyword>
<comment type="cofactor">
    <cofactor evidence="9">
        <name>Ca(2+)</name>
        <dbReference type="ChEBI" id="CHEBI:29108"/>
    </cofactor>
    <text evidence="9">Can bind about 5 Ca(2+) ions per subunit.</text>
</comment>
<feature type="binding site" evidence="9">
    <location>
        <position position="74"/>
    </location>
    <ligand>
        <name>Ca(2+)</name>
        <dbReference type="ChEBI" id="CHEBI:29108"/>
        <label>3</label>
    </ligand>
</feature>
<evidence type="ECO:0000256" key="6">
    <source>
        <dbReference type="ARBA" id="ARBA00023049"/>
    </source>
</evidence>
<comment type="cofactor">
    <cofactor evidence="9">
        <name>Zn(2+)</name>
        <dbReference type="ChEBI" id="CHEBI:29105"/>
    </cofactor>
    <text evidence="9">Binds 2 Zn(2+) ions per subunit.</text>
</comment>
<feature type="active site" evidence="7">
    <location>
        <position position="96"/>
    </location>
</feature>
<evidence type="ECO:0000256" key="10">
    <source>
        <dbReference type="PIRSR" id="PIRSR621190-4"/>
    </source>
</evidence>
<evidence type="ECO:0000256" key="8">
    <source>
        <dbReference type="PIRSR" id="PIRSR001191-2"/>
    </source>
</evidence>
<evidence type="ECO:0000256" key="7">
    <source>
        <dbReference type="PIRSR" id="PIRSR001191-1"/>
    </source>
</evidence>
<feature type="binding site" evidence="9">
    <location>
        <position position="61"/>
    </location>
    <ligand>
        <name>Zn(2+)</name>
        <dbReference type="ChEBI" id="CHEBI:29105"/>
        <label>1</label>
    </ligand>
</feature>
<dbReference type="Pfam" id="PF00045">
    <property type="entry name" value="Hemopexin"/>
    <property type="match status" value="1"/>
</dbReference>
<comment type="similarity">
    <text evidence="1">Belongs to the peptidase M10A family.</text>
</comment>
<feature type="binding site" evidence="9">
    <location>
        <position position="70"/>
    </location>
    <ligand>
        <name>Ca(2+)</name>
        <dbReference type="ChEBI" id="CHEBI:29108"/>
        <label>2</label>
    </ligand>
</feature>
<feature type="binding site" evidence="9">
    <location>
        <position position="259"/>
    </location>
    <ligand>
        <name>Ca(2+)</name>
        <dbReference type="ChEBI" id="CHEBI:29108"/>
        <label>5</label>
    </ligand>
</feature>
<feature type="binding site" evidence="9">
    <location>
        <position position="68"/>
    </location>
    <ligand>
        <name>Ca(2+)</name>
        <dbReference type="ChEBI" id="CHEBI:29108"/>
        <label>2</label>
    </ligand>
</feature>
<comment type="caution">
    <text evidence="13">The sequence shown here is derived from an EMBL/GenBank/DDBJ whole genome shotgun (WGS) entry which is preliminary data.</text>
</comment>
<keyword evidence="3 8" id="KW-0479">Metal-binding</keyword>
<dbReference type="Pfam" id="PF00413">
    <property type="entry name" value="Peptidase_M10"/>
    <property type="match status" value="1"/>
</dbReference>
<feature type="binding site" evidence="9">
    <location>
        <position position="46"/>
    </location>
    <ligand>
        <name>Zn(2+)</name>
        <dbReference type="ChEBI" id="CHEBI:29105"/>
        <label>1</label>
    </ligand>
</feature>
<evidence type="ECO:0000256" key="2">
    <source>
        <dbReference type="ARBA" id="ARBA00022670"/>
    </source>
</evidence>
<dbReference type="GO" id="GO:0004222">
    <property type="term" value="F:metalloendopeptidase activity"/>
    <property type="evidence" value="ECO:0007669"/>
    <property type="project" value="InterPro"/>
</dbReference>
<feature type="repeat" description="Hemopexin" evidence="11">
    <location>
        <begin position="253"/>
        <end position="290"/>
    </location>
</feature>
<organism evidence="13 14">
    <name type="scientific">Caenorhabditis bovis</name>
    <dbReference type="NCBI Taxonomy" id="2654633"/>
    <lineage>
        <taxon>Eukaryota</taxon>
        <taxon>Metazoa</taxon>
        <taxon>Ecdysozoa</taxon>
        <taxon>Nematoda</taxon>
        <taxon>Chromadorea</taxon>
        <taxon>Rhabditida</taxon>
        <taxon>Rhabditina</taxon>
        <taxon>Rhabditomorpha</taxon>
        <taxon>Rhabditoidea</taxon>
        <taxon>Rhabditidae</taxon>
        <taxon>Peloderinae</taxon>
        <taxon>Caenorhabditis</taxon>
    </lineage>
</organism>
<dbReference type="InterPro" id="IPR036375">
    <property type="entry name" value="Hemopexin-like_dom_sf"/>
</dbReference>
<dbReference type="SUPFAM" id="SSF55486">
    <property type="entry name" value="Metalloproteases ('zincins'), catalytic domain"/>
    <property type="match status" value="1"/>
</dbReference>
<feature type="binding site" evidence="8">
    <location>
        <position position="105"/>
    </location>
    <ligand>
        <name>Zn(2+)</name>
        <dbReference type="ChEBI" id="CHEBI:29105"/>
        <label>2</label>
        <note>catalytic</note>
    </ligand>
</feature>
<feature type="binding site" evidence="9">
    <location>
        <position position="210"/>
    </location>
    <ligand>
        <name>Ca(2+)</name>
        <dbReference type="ChEBI" id="CHEBI:29108"/>
        <label>4</label>
    </ligand>
</feature>
<feature type="binding site" evidence="9">
    <location>
        <position position="77"/>
    </location>
    <ligand>
        <name>Ca(2+)</name>
        <dbReference type="ChEBI" id="CHEBI:29108"/>
        <label>3</label>
    </ligand>
</feature>
<dbReference type="SUPFAM" id="SSF50923">
    <property type="entry name" value="Hemopexin-like domain"/>
    <property type="match status" value="1"/>
</dbReference>
<feature type="binding site" evidence="9">
    <location>
        <position position="212"/>
    </location>
    <ligand>
        <name>Ca(2+)</name>
        <dbReference type="ChEBI" id="CHEBI:29108"/>
        <label>5</label>
    </ligand>
</feature>
<feature type="repeat" description="Hemopexin" evidence="11">
    <location>
        <begin position="206"/>
        <end position="252"/>
    </location>
</feature>
<dbReference type="PIRSF" id="PIRSF001191">
    <property type="entry name" value="Peptidase_M10A_matrix"/>
    <property type="match status" value="1"/>
</dbReference>
<dbReference type="InterPro" id="IPR033739">
    <property type="entry name" value="M10A_MMP"/>
</dbReference>
<dbReference type="PANTHER" id="PTHR10201">
    <property type="entry name" value="MATRIX METALLOPROTEINASE"/>
    <property type="match status" value="1"/>
</dbReference>
<evidence type="ECO:0000256" key="5">
    <source>
        <dbReference type="ARBA" id="ARBA00022833"/>
    </source>
</evidence>
<dbReference type="EMBL" id="CADEPM010000002">
    <property type="protein sequence ID" value="CAB3399678.1"/>
    <property type="molecule type" value="Genomic_DNA"/>
</dbReference>
<feature type="binding site" evidence="9">
    <location>
        <position position="53"/>
    </location>
    <ligand>
        <name>Ca(2+)</name>
        <dbReference type="ChEBI" id="CHEBI:29108"/>
        <label>3</label>
    </ligand>
</feature>